<name>A0ABT2TIW6_9FIRM</name>
<keyword evidence="2" id="KW-0472">Membrane</keyword>
<feature type="transmembrane region" description="Helical" evidence="2">
    <location>
        <begin position="54"/>
        <end position="75"/>
    </location>
</feature>
<protein>
    <submittedName>
        <fullName evidence="3">MFS transporter</fullName>
    </submittedName>
</protein>
<dbReference type="SUPFAM" id="SSF103473">
    <property type="entry name" value="MFS general substrate transporter"/>
    <property type="match status" value="1"/>
</dbReference>
<dbReference type="InterPro" id="IPR036259">
    <property type="entry name" value="MFS_trans_sf"/>
</dbReference>
<feature type="transmembrane region" description="Helical" evidence="2">
    <location>
        <begin position="150"/>
        <end position="171"/>
    </location>
</feature>
<keyword evidence="2" id="KW-0812">Transmembrane</keyword>
<sequence length="435" mass="46526">MAKNKMFLSKAILLCILGVIFMFIFSGLQSDQINIVQTFVTEKGGGWSSVQTQLPMTVGNFVCIILTFVYGSLFIKFGVKKPLIAVLVITAVGVLGIAGANGLDCNGGAASGNYILYSISMFVVRCGCMILQMAGFQLVANWFIRYRGQIMGIVTMGSPLFSVIGTSVMTSFISKRLGGDYRIFYVGIAIIIVILCIITAVGIKDTPEEAGLYPDGADHAPTSEAVEEVKLSIGQILRQGKAWKLIISFGAFQFTIAACMGSMAVYYMSLGGQDVWLGAVKWLAMGAILGIPVSYVFGLIDDKLGSVKASLILGITELIPVLALMLQPQGGSVPLMILWGFGVACMTGGVPTLHPCITSYAYGRKEYQSANRIIMTIQLIPYSFAAMMMITLISAGKANAAFSILLVVIIIGIIATASMLKMKDANASDRLYGDK</sequence>
<reference evidence="3 4" key="1">
    <citation type="journal article" date="2021" name="ISME Commun">
        <title>Automated analysis of genomic sequences facilitates high-throughput and comprehensive description of bacteria.</title>
        <authorList>
            <person name="Hitch T.C.A."/>
        </authorList>
    </citation>
    <scope>NUCLEOTIDE SEQUENCE [LARGE SCALE GENOMIC DNA]</scope>
    <source>
        <strain evidence="3 4">Sanger_109</strain>
    </source>
</reference>
<feature type="transmembrane region" description="Helical" evidence="2">
    <location>
        <begin position="400"/>
        <end position="420"/>
    </location>
</feature>
<comment type="caution">
    <text evidence="3">The sequence shown here is derived from an EMBL/GenBank/DDBJ whole genome shotgun (WGS) entry which is preliminary data.</text>
</comment>
<feature type="transmembrane region" description="Helical" evidence="2">
    <location>
        <begin position="183"/>
        <end position="203"/>
    </location>
</feature>
<feature type="transmembrane region" description="Helical" evidence="2">
    <location>
        <begin position="373"/>
        <end position="394"/>
    </location>
</feature>
<comment type="subcellular location">
    <subcellularLocation>
        <location evidence="1">Cell membrane</location>
        <topology evidence="1">Multi-pass membrane protein</topology>
    </subcellularLocation>
</comment>
<feature type="transmembrane region" description="Helical" evidence="2">
    <location>
        <begin position="333"/>
        <end position="353"/>
    </location>
</feature>
<accession>A0ABT2TIW6</accession>
<feature type="transmembrane region" description="Helical" evidence="2">
    <location>
        <begin position="275"/>
        <end position="297"/>
    </location>
</feature>
<evidence type="ECO:0000256" key="2">
    <source>
        <dbReference type="SAM" id="Phobius"/>
    </source>
</evidence>
<organism evidence="3 4">
    <name type="scientific">Brotonthovivens ammoniilytica</name>
    <dbReference type="NCBI Taxonomy" id="2981725"/>
    <lineage>
        <taxon>Bacteria</taxon>
        <taxon>Bacillati</taxon>
        <taxon>Bacillota</taxon>
        <taxon>Clostridia</taxon>
        <taxon>Lachnospirales</taxon>
        <taxon>Lachnospiraceae</taxon>
        <taxon>Brotonthovivens</taxon>
    </lineage>
</organism>
<dbReference type="Proteomes" id="UP001652442">
    <property type="component" value="Unassembled WGS sequence"/>
</dbReference>
<dbReference type="Pfam" id="PF07690">
    <property type="entry name" value="MFS_1"/>
    <property type="match status" value="1"/>
</dbReference>
<dbReference type="RefSeq" id="WP_158424789.1">
    <property type="nucleotide sequence ID" value="NZ_JAOQJQ010000002.1"/>
</dbReference>
<evidence type="ECO:0000256" key="1">
    <source>
        <dbReference type="ARBA" id="ARBA00004651"/>
    </source>
</evidence>
<feature type="transmembrane region" description="Helical" evidence="2">
    <location>
        <begin position="82"/>
        <end position="103"/>
    </location>
</feature>
<evidence type="ECO:0000313" key="4">
    <source>
        <dbReference type="Proteomes" id="UP001652442"/>
    </source>
</evidence>
<feature type="transmembrane region" description="Helical" evidence="2">
    <location>
        <begin position="309"/>
        <end position="327"/>
    </location>
</feature>
<feature type="transmembrane region" description="Helical" evidence="2">
    <location>
        <begin position="115"/>
        <end position="138"/>
    </location>
</feature>
<dbReference type="CDD" id="cd06174">
    <property type="entry name" value="MFS"/>
    <property type="match status" value="1"/>
</dbReference>
<dbReference type="Gene3D" id="1.20.1250.20">
    <property type="entry name" value="MFS general substrate transporter like domains"/>
    <property type="match status" value="2"/>
</dbReference>
<evidence type="ECO:0000313" key="3">
    <source>
        <dbReference type="EMBL" id="MCU6762057.1"/>
    </source>
</evidence>
<dbReference type="EMBL" id="JAOQJQ010000002">
    <property type="protein sequence ID" value="MCU6762057.1"/>
    <property type="molecule type" value="Genomic_DNA"/>
</dbReference>
<keyword evidence="2" id="KW-1133">Transmembrane helix</keyword>
<dbReference type="InterPro" id="IPR011701">
    <property type="entry name" value="MFS"/>
</dbReference>
<gene>
    <name evidence="3" type="ORF">OCV88_06835</name>
</gene>
<feature type="transmembrane region" description="Helical" evidence="2">
    <location>
        <begin position="245"/>
        <end position="269"/>
    </location>
</feature>
<proteinExistence type="predicted"/>
<keyword evidence="4" id="KW-1185">Reference proteome</keyword>